<organism evidence="1 2">
    <name type="scientific">Hwanghaeella grinnelliae</name>
    <dbReference type="NCBI Taxonomy" id="2500179"/>
    <lineage>
        <taxon>Bacteria</taxon>
        <taxon>Pseudomonadati</taxon>
        <taxon>Pseudomonadota</taxon>
        <taxon>Alphaproteobacteria</taxon>
        <taxon>Rhodospirillales</taxon>
        <taxon>Rhodospirillaceae</taxon>
        <taxon>Hwanghaeella</taxon>
    </lineage>
</organism>
<dbReference type="OrthoDB" id="7871248at2"/>
<dbReference type="AlphaFoldDB" id="A0A437QW69"/>
<dbReference type="Proteomes" id="UP000287447">
    <property type="component" value="Unassembled WGS sequence"/>
</dbReference>
<dbReference type="EMBL" id="SADE01000001">
    <property type="protein sequence ID" value="RVU38719.1"/>
    <property type="molecule type" value="Genomic_DNA"/>
</dbReference>
<proteinExistence type="predicted"/>
<dbReference type="RefSeq" id="WP_127764091.1">
    <property type="nucleotide sequence ID" value="NZ_SADE01000001.1"/>
</dbReference>
<name>A0A437QW69_9PROT</name>
<protein>
    <submittedName>
        <fullName evidence="1">Uncharacterized protein</fullName>
    </submittedName>
</protein>
<gene>
    <name evidence="1" type="ORF">EOI86_05455</name>
</gene>
<evidence type="ECO:0000313" key="2">
    <source>
        <dbReference type="Proteomes" id="UP000287447"/>
    </source>
</evidence>
<comment type="caution">
    <text evidence="1">The sequence shown here is derived from an EMBL/GenBank/DDBJ whole genome shotgun (WGS) entry which is preliminary data.</text>
</comment>
<reference evidence="2" key="1">
    <citation type="submission" date="2019-01" db="EMBL/GenBank/DDBJ databases">
        <title>Gri0909 isolated from a small marine red alga.</title>
        <authorList>
            <person name="Kim J."/>
            <person name="Jeong S.E."/>
            <person name="Jeon C.O."/>
        </authorList>
    </citation>
    <scope>NUCLEOTIDE SEQUENCE [LARGE SCALE GENOMIC DNA]</scope>
    <source>
        <strain evidence="2">Gri0909</strain>
    </source>
</reference>
<accession>A0A437QW69</accession>
<evidence type="ECO:0000313" key="1">
    <source>
        <dbReference type="EMBL" id="RVU38719.1"/>
    </source>
</evidence>
<sequence>MSNLHSGLQSGRLVHLRTPRLKARFGSTAVILRCDGESATLFTDAGKATVKRQDFSIPAKPAADCLPMRLRLPFGDWEEEDGSRVLFSRDFCPLWRIGPGEAIAPDMPWRPVGRERENRYWDFRTAPWCDRTTELRMETLLQKIGITSDPILGDALFLMIRNPDLSIREAVMEMGRKVTEPM</sequence>
<keyword evidence="2" id="KW-1185">Reference proteome</keyword>